<dbReference type="Gene3D" id="2.40.70.10">
    <property type="entry name" value="Acid Proteases"/>
    <property type="match status" value="1"/>
</dbReference>
<dbReference type="EMBL" id="JAIVGD010000002">
    <property type="protein sequence ID" value="KAH0778840.1"/>
    <property type="molecule type" value="Genomic_DNA"/>
</dbReference>
<dbReference type="InterPro" id="IPR021109">
    <property type="entry name" value="Peptidase_aspartic_dom_sf"/>
</dbReference>
<protein>
    <recommendedName>
        <fullName evidence="3">Reverse transcriptase domain-containing protein</fullName>
    </recommendedName>
</protein>
<evidence type="ECO:0000313" key="1">
    <source>
        <dbReference type="EMBL" id="KAH0778840.1"/>
    </source>
</evidence>
<name>A0ABQ7WDL7_SOLTU</name>
<evidence type="ECO:0000313" key="2">
    <source>
        <dbReference type="Proteomes" id="UP000826656"/>
    </source>
</evidence>
<comment type="caution">
    <text evidence="1">The sequence shown here is derived from an EMBL/GenBank/DDBJ whole genome shotgun (WGS) entry which is preliminary data.</text>
</comment>
<keyword evidence="2" id="KW-1185">Reference proteome</keyword>
<organism evidence="1 2">
    <name type="scientific">Solanum tuberosum</name>
    <name type="common">Potato</name>
    <dbReference type="NCBI Taxonomy" id="4113"/>
    <lineage>
        <taxon>Eukaryota</taxon>
        <taxon>Viridiplantae</taxon>
        <taxon>Streptophyta</taxon>
        <taxon>Embryophyta</taxon>
        <taxon>Tracheophyta</taxon>
        <taxon>Spermatophyta</taxon>
        <taxon>Magnoliopsida</taxon>
        <taxon>eudicotyledons</taxon>
        <taxon>Gunneridae</taxon>
        <taxon>Pentapetalae</taxon>
        <taxon>asterids</taxon>
        <taxon>lamiids</taxon>
        <taxon>Solanales</taxon>
        <taxon>Solanaceae</taxon>
        <taxon>Solanoideae</taxon>
        <taxon>Solaneae</taxon>
        <taxon>Solanum</taxon>
    </lineage>
</organism>
<evidence type="ECO:0008006" key="3">
    <source>
        <dbReference type="Google" id="ProtNLM"/>
    </source>
</evidence>
<sequence length="124" mass="14104">MKFIPMSLQLSSQSTIIPEGIVEDVLVKVDNFMFPVDFIMADMEENKEVPLSLARPFLAYGRAIFDVYEGKLMFIVGEEEVVFNMKKVDELTVNTTKSDRKIMEWVRALGQACTMDPNTISNTD</sequence>
<gene>
    <name evidence="1" type="ORF">KY290_005267</name>
</gene>
<accession>A0ABQ7WDL7</accession>
<proteinExistence type="predicted"/>
<dbReference type="PANTHER" id="PTHR33067">
    <property type="entry name" value="RNA-DIRECTED DNA POLYMERASE-RELATED"/>
    <property type="match status" value="1"/>
</dbReference>
<reference evidence="1 2" key="1">
    <citation type="journal article" date="2021" name="bioRxiv">
        <title>Chromosome-scale and haplotype-resolved genome assembly of a tetraploid potato cultivar.</title>
        <authorList>
            <person name="Sun H."/>
            <person name="Jiao W.-B."/>
            <person name="Krause K."/>
            <person name="Campoy J.A."/>
            <person name="Goel M."/>
            <person name="Folz-Donahue K."/>
            <person name="Kukat C."/>
            <person name="Huettel B."/>
            <person name="Schneeberger K."/>
        </authorList>
    </citation>
    <scope>NUCLEOTIDE SEQUENCE [LARGE SCALE GENOMIC DNA]</scope>
    <source>
        <strain evidence="1">SolTubOtavaFocal</strain>
        <tissue evidence="1">Leaves</tissue>
    </source>
</reference>
<dbReference type="Proteomes" id="UP000826656">
    <property type="component" value="Unassembled WGS sequence"/>
</dbReference>
<dbReference type="PANTHER" id="PTHR33067:SF31">
    <property type="entry name" value="RNA-DIRECTED DNA POLYMERASE"/>
    <property type="match status" value="1"/>
</dbReference>